<dbReference type="KEGG" id="dpx:DAPPUDRAFT_101598"/>
<accession>E9GDW8</accession>
<proteinExistence type="predicted"/>
<sequence length="148" mass="16895">MGNARGWSANFRLHHPSVSNQIQLTFIFPSEFEFVFKPASKPQRLSTLCGMPNGLQGHNVETSQGFQYTGHELESESSTAALIYLDCNIFVTSGYLLRFSSRIEKLFSFTILQMRLYSFHMLKQLETPAAKLPSPEILDKGRESFIRR</sequence>
<protein>
    <submittedName>
        <fullName evidence="1">Uncharacterized protein</fullName>
    </submittedName>
</protein>
<dbReference type="Proteomes" id="UP000000305">
    <property type="component" value="Unassembled WGS sequence"/>
</dbReference>
<keyword evidence="2" id="KW-1185">Reference proteome</keyword>
<name>E9GDW8_DAPPU</name>
<dbReference type="InParanoid" id="E9GDW8"/>
<evidence type="ECO:0000313" key="2">
    <source>
        <dbReference type="Proteomes" id="UP000000305"/>
    </source>
</evidence>
<dbReference type="EMBL" id="GL732540">
    <property type="protein sequence ID" value="EFX82410.1"/>
    <property type="molecule type" value="Genomic_DNA"/>
</dbReference>
<gene>
    <name evidence="1" type="ORF">DAPPUDRAFT_101598</name>
</gene>
<organism evidence="1 2">
    <name type="scientific">Daphnia pulex</name>
    <name type="common">Water flea</name>
    <dbReference type="NCBI Taxonomy" id="6669"/>
    <lineage>
        <taxon>Eukaryota</taxon>
        <taxon>Metazoa</taxon>
        <taxon>Ecdysozoa</taxon>
        <taxon>Arthropoda</taxon>
        <taxon>Crustacea</taxon>
        <taxon>Branchiopoda</taxon>
        <taxon>Diplostraca</taxon>
        <taxon>Cladocera</taxon>
        <taxon>Anomopoda</taxon>
        <taxon>Daphniidae</taxon>
        <taxon>Daphnia</taxon>
    </lineage>
</organism>
<reference evidence="1 2" key="1">
    <citation type="journal article" date="2011" name="Science">
        <title>The ecoresponsive genome of Daphnia pulex.</title>
        <authorList>
            <person name="Colbourne J.K."/>
            <person name="Pfrender M.E."/>
            <person name="Gilbert D."/>
            <person name="Thomas W.K."/>
            <person name="Tucker A."/>
            <person name="Oakley T.H."/>
            <person name="Tokishita S."/>
            <person name="Aerts A."/>
            <person name="Arnold G.J."/>
            <person name="Basu M.K."/>
            <person name="Bauer D.J."/>
            <person name="Caceres C.E."/>
            <person name="Carmel L."/>
            <person name="Casola C."/>
            <person name="Choi J.H."/>
            <person name="Detter J.C."/>
            <person name="Dong Q."/>
            <person name="Dusheyko S."/>
            <person name="Eads B.D."/>
            <person name="Frohlich T."/>
            <person name="Geiler-Samerotte K.A."/>
            <person name="Gerlach D."/>
            <person name="Hatcher P."/>
            <person name="Jogdeo S."/>
            <person name="Krijgsveld J."/>
            <person name="Kriventseva E.V."/>
            <person name="Kultz D."/>
            <person name="Laforsch C."/>
            <person name="Lindquist E."/>
            <person name="Lopez J."/>
            <person name="Manak J.R."/>
            <person name="Muller J."/>
            <person name="Pangilinan J."/>
            <person name="Patwardhan R.P."/>
            <person name="Pitluck S."/>
            <person name="Pritham E.J."/>
            <person name="Rechtsteiner A."/>
            <person name="Rho M."/>
            <person name="Rogozin I.B."/>
            <person name="Sakarya O."/>
            <person name="Salamov A."/>
            <person name="Schaack S."/>
            <person name="Shapiro H."/>
            <person name="Shiga Y."/>
            <person name="Skalitzky C."/>
            <person name="Smith Z."/>
            <person name="Souvorov A."/>
            <person name="Sung W."/>
            <person name="Tang Z."/>
            <person name="Tsuchiya D."/>
            <person name="Tu H."/>
            <person name="Vos H."/>
            <person name="Wang M."/>
            <person name="Wolf Y.I."/>
            <person name="Yamagata H."/>
            <person name="Yamada T."/>
            <person name="Ye Y."/>
            <person name="Shaw J.R."/>
            <person name="Andrews J."/>
            <person name="Crease T.J."/>
            <person name="Tang H."/>
            <person name="Lucas S.M."/>
            <person name="Robertson H.M."/>
            <person name="Bork P."/>
            <person name="Koonin E.V."/>
            <person name="Zdobnov E.M."/>
            <person name="Grigoriev I.V."/>
            <person name="Lynch M."/>
            <person name="Boore J.L."/>
        </authorList>
    </citation>
    <scope>NUCLEOTIDE SEQUENCE [LARGE SCALE GENOMIC DNA]</scope>
</reference>
<dbReference type="AlphaFoldDB" id="E9GDW8"/>
<dbReference type="HOGENOM" id="CLU_1760625_0_0_1"/>
<evidence type="ECO:0000313" key="1">
    <source>
        <dbReference type="EMBL" id="EFX82410.1"/>
    </source>
</evidence>